<evidence type="ECO:0000313" key="7">
    <source>
        <dbReference type="Proteomes" id="UP000234748"/>
    </source>
</evidence>
<evidence type="ECO:0000256" key="5">
    <source>
        <dbReference type="ARBA" id="ARBA00023277"/>
    </source>
</evidence>
<comment type="subunit">
    <text evidence="3">Homotrimer.</text>
</comment>
<reference evidence="6 7" key="1">
    <citation type="submission" date="2017-11" db="EMBL/GenBank/DDBJ databases">
        <title>Comparitive Functional Genomics of Dry Heat Resistant strains isolated from the Viking Spacecraft.</title>
        <authorList>
            <person name="Seuylemezian A."/>
            <person name="Cooper K."/>
            <person name="Vaishampayan P."/>
        </authorList>
    </citation>
    <scope>NUCLEOTIDE SEQUENCE [LARGE SCALE GENOMIC DNA]</scope>
    <source>
        <strain evidence="6 7">V1-29</strain>
    </source>
</reference>
<dbReference type="RefSeq" id="WP_101640908.1">
    <property type="nucleotide sequence ID" value="NZ_PGUY01000019.1"/>
</dbReference>
<dbReference type="InterPro" id="IPR013785">
    <property type="entry name" value="Aldolase_TIM"/>
</dbReference>
<protein>
    <submittedName>
        <fullName evidence="6">2-dehydro-3-deoxyphosphogluconate aldolase</fullName>
    </submittedName>
</protein>
<comment type="caution">
    <text evidence="6">The sequence shown here is derived from an EMBL/GenBank/DDBJ whole genome shotgun (WGS) entry which is preliminary data.</text>
</comment>
<comment type="pathway">
    <text evidence="1">Carbohydrate acid metabolism.</text>
</comment>
<dbReference type="EMBL" id="PGUY01000019">
    <property type="protein sequence ID" value="PLT30640.1"/>
    <property type="molecule type" value="Genomic_DNA"/>
</dbReference>
<dbReference type="Pfam" id="PF01081">
    <property type="entry name" value="Aldolase"/>
    <property type="match status" value="1"/>
</dbReference>
<evidence type="ECO:0000256" key="1">
    <source>
        <dbReference type="ARBA" id="ARBA00004761"/>
    </source>
</evidence>
<keyword evidence="7" id="KW-1185">Reference proteome</keyword>
<dbReference type="PANTHER" id="PTHR30246:SF1">
    <property type="entry name" value="2-DEHYDRO-3-DEOXY-6-PHOSPHOGALACTONATE ALDOLASE-RELATED"/>
    <property type="match status" value="1"/>
</dbReference>
<accession>A0A2N5M8G0</accession>
<gene>
    <name evidence="6" type="ORF">CUU66_06705</name>
</gene>
<dbReference type="AlphaFoldDB" id="A0A2N5M8G0"/>
<dbReference type="Gene3D" id="3.20.20.70">
    <property type="entry name" value="Aldolase class I"/>
    <property type="match status" value="1"/>
</dbReference>
<dbReference type="InterPro" id="IPR000887">
    <property type="entry name" value="Aldlse_KDPG_KHG"/>
</dbReference>
<comment type="similarity">
    <text evidence="2">Belongs to the KHG/KDPG aldolase family.</text>
</comment>
<dbReference type="GO" id="GO:0016829">
    <property type="term" value="F:lyase activity"/>
    <property type="evidence" value="ECO:0007669"/>
    <property type="project" value="UniProtKB-KW"/>
</dbReference>
<name>A0A2N5M8G0_9BACI</name>
<dbReference type="OrthoDB" id="9802667at2"/>
<evidence type="ECO:0000256" key="3">
    <source>
        <dbReference type="ARBA" id="ARBA00011233"/>
    </source>
</evidence>
<evidence type="ECO:0000256" key="2">
    <source>
        <dbReference type="ARBA" id="ARBA00006906"/>
    </source>
</evidence>
<dbReference type="Proteomes" id="UP000234748">
    <property type="component" value="Unassembled WGS sequence"/>
</dbReference>
<organism evidence="6 7">
    <name type="scientific">Peribacillus deserti</name>
    <dbReference type="NCBI Taxonomy" id="673318"/>
    <lineage>
        <taxon>Bacteria</taxon>
        <taxon>Bacillati</taxon>
        <taxon>Bacillota</taxon>
        <taxon>Bacilli</taxon>
        <taxon>Bacillales</taxon>
        <taxon>Bacillaceae</taxon>
        <taxon>Peribacillus</taxon>
    </lineage>
</organism>
<dbReference type="CDD" id="cd00452">
    <property type="entry name" value="KDPG_aldolase"/>
    <property type="match status" value="1"/>
</dbReference>
<sequence>MNKLEKLKQGKLIAVIRGARPDQIVPIARALKEGGINTLEITVETPKVCTLIEKVKEEFGDDIIAGAGTVLDPETARAVIMAGAEFIFSPTLNVETIKMTKRYGTISIPGAFTPTEILTAYEHGADLIKVFPADALGAGYFKNLKGPLPHIPLMPTGGITLDNLAAFFKAGAVAAGLGSSLINPSKLVSEADYTELTNTAKKFSAIVKDRVLSRR</sequence>
<evidence type="ECO:0000256" key="4">
    <source>
        <dbReference type="ARBA" id="ARBA00023239"/>
    </source>
</evidence>
<keyword evidence="5" id="KW-0119">Carbohydrate metabolism</keyword>
<dbReference type="NCBIfam" id="TIGR01182">
    <property type="entry name" value="eda"/>
    <property type="match status" value="1"/>
</dbReference>
<keyword evidence="4" id="KW-0456">Lyase</keyword>
<evidence type="ECO:0000313" key="6">
    <source>
        <dbReference type="EMBL" id="PLT30640.1"/>
    </source>
</evidence>
<dbReference type="SUPFAM" id="SSF51569">
    <property type="entry name" value="Aldolase"/>
    <property type="match status" value="1"/>
</dbReference>
<proteinExistence type="inferred from homology"/>
<dbReference type="PANTHER" id="PTHR30246">
    <property type="entry name" value="2-KETO-3-DEOXY-6-PHOSPHOGLUCONATE ALDOLASE"/>
    <property type="match status" value="1"/>
</dbReference>